<gene>
    <name evidence="2" type="ORF">WJX74_009156</name>
</gene>
<sequence>MRPAVPCEAEVALAEDLLVLSMFKEAAESSKALLDRLIYSSLKQTGEVRKRAAFVWLQAEFASGGLQHSWKYLQQAFQDNIGLDLATVWAVLMVEAGHHNETERTLHSILEDCKPANPGVQNEILGKEQEPEAEQRALLRLYMQIIHQHQHKPAAASQWLQSSGLISEGQRKVMLDELQPASSTKASGRAPGRAKPGDISRAVSNAPASAVHKQQVCNSAEESSKAELPLVAELSAHPAGSPGATAAGGDTVAGDASFQNGSGQHTGSSMGFSSSWWGRTSHKWREWLDHAPEDWGFTPVQCSLGLAGGAVLLYAALAERQAMARVARRVGKKLSDGFIDISTAALSLQPNPHAATSSTRLAQARSRL</sequence>
<dbReference type="PANTHER" id="PTHR36361:SF1">
    <property type="entry name" value="PROTEIN APEM9"/>
    <property type="match status" value="1"/>
</dbReference>
<dbReference type="InterPro" id="IPR034571">
    <property type="entry name" value="APEM9"/>
</dbReference>
<proteinExistence type="predicted"/>
<dbReference type="EMBL" id="JALJOS010000007">
    <property type="protein sequence ID" value="KAK9836831.1"/>
    <property type="molecule type" value="Genomic_DNA"/>
</dbReference>
<feature type="compositionally biased region" description="Low complexity" evidence="1">
    <location>
        <begin position="236"/>
        <end position="256"/>
    </location>
</feature>
<keyword evidence="3" id="KW-1185">Reference proteome</keyword>
<feature type="region of interest" description="Disordered" evidence="1">
    <location>
        <begin position="236"/>
        <end position="272"/>
    </location>
</feature>
<name>A0AAW1RUG7_9CHLO</name>
<protein>
    <submittedName>
        <fullName evidence="2">Uncharacterized protein</fullName>
    </submittedName>
</protein>
<evidence type="ECO:0000256" key="1">
    <source>
        <dbReference type="SAM" id="MobiDB-lite"/>
    </source>
</evidence>
<accession>A0AAW1RUG7</accession>
<feature type="compositionally biased region" description="Polar residues" evidence="1">
    <location>
        <begin position="257"/>
        <end position="266"/>
    </location>
</feature>
<comment type="caution">
    <text evidence="2">The sequence shown here is derived from an EMBL/GenBank/DDBJ whole genome shotgun (WGS) entry which is preliminary data.</text>
</comment>
<evidence type="ECO:0000313" key="3">
    <source>
        <dbReference type="Proteomes" id="UP001438707"/>
    </source>
</evidence>
<feature type="region of interest" description="Disordered" evidence="1">
    <location>
        <begin position="179"/>
        <end position="219"/>
    </location>
</feature>
<dbReference type="GO" id="GO:0015919">
    <property type="term" value="P:peroxisomal membrane transport"/>
    <property type="evidence" value="ECO:0007669"/>
    <property type="project" value="InterPro"/>
</dbReference>
<dbReference type="Proteomes" id="UP001438707">
    <property type="component" value="Unassembled WGS sequence"/>
</dbReference>
<evidence type="ECO:0000313" key="2">
    <source>
        <dbReference type="EMBL" id="KAK9836831.1"/>
    </source>
</evidence>
<reference evidence="2 3" key="1">
    <citation type="journal article" date="2024" name="Nat. Commun.">
        <title>Phylogenomics reveals the evolutionary origins of lichenization in chlorophyte algae.</title>
        <authorList>
            <person name="Puginier C."/>
            <person name="Libourel C."/>
            <person name="Otte J."/>
            <person name="Skaloud P."/>
            <person name="Haon M."/>
            <person name="Grisel S."/>
            <person name="Petersen M."/>
            <person name="Berrin J.G."/>
            <person name="Delaux P.M."/>
            <person name="Dal Grande F."/>
            <person name="Keller J."/>
        </authorList>
    </citation>
    <scope>NUCLEOTIDE SEQUENCE [LARGE SCALE GENOMIC DNA]</scope>
    <source>
        <strain evidence="2 3">SAG 2145</strain>
    </source>
</reference>
<dbReference type="AlphaFoldDB" id="A0AAW1RUG7"/>
<organism evidence="2 3">
    <name type="scientific">Apatococcus lobatus</name>
    <dbReference type="NCBI Taxonomy" id="904363"/>
    <lineage>
        <taxon>Eukaryota</taxon>
        <taxon>Viridiplantae</taxon>
        <taxon>Chlorophyta</taxon>
        <taxon>core chlorophytes</taxon>
        <taxon>Trebouxiophyceae</taxon>
        <taxon>Chlorellales</taxon>
        <taxon>Chlorellaceae</taxon>
        <taxon>Apatococcus</taxon>
    </lineage>
</organism>
<dbReference type="PANTHER" id="PTHR36361">
    <property type="entry name" value="PROTEIN APEM9"/>
    <property type="match status" value="1"/>
</dbReference>